<reference evidence="2 3" key="1">
    <citation type="journal article" date="2019" name="Int. J. Syst. Evol. Microbiol.">
        <title>The Global Catalogue of Microorganisms (GCM) 10K type strain sequencing project: providing services to taxonomists for standard genome sequencing and annotation.</title>
        <authorList>
            <consortium name="The Broad Institute Genomics Platform"/>
            <consortium name="The Broad Institute Genome Sequencing Center for Infectious Disease"/>
            <person name="Wu L."/>
            <person name="Ma J."/>
        </authorList>
    </citation>
    <scope>NUCLEOTIDE SEQUENCE [LARGE SCALE GENOMIC DNA]</scope>
    <source>
        <strain evidence="2 3">JCM 15933</strain>
    </source>
</reference>
<sequence length="198" mass="20285">MATFSARHGGAVQKSSQAAAVPFRQTLVLGVATALFGLVVLVWPGETLRVLGALVGIWLLVAGVMRLAAALTDHQAAGRRLMTGVVGAAMVVVGIACLRDVIAGVTALALIVGLAWLLTGLSEIGIGLMTHGRTRVWLTTMGVASLVVGLVFVMWPGATLTAMVLLAGISALVIGCAEIACAFVMRRDAAAVRPVAHP</sequence>
<feature type="transmembrane region" description="Helical" evidence="1">
    <location>
        <begin position="136"/>
        <end position="155"/>
    </location>
</feature>
<proteinExistence type="predicted"/>
<organism evidence="2 3">
    <name type="scientific">Dactylosporangium maewongense</name>
    <dbReference type="NCBI Taxonomy" id="634393"/>
    <lineage>
        <taxon>Bacteria</taxon>
        <taxon>Bacillati</taxon>
        <taxon>Actinomycetota</taxon>
        <taxon>Actinomycetes</taxon>
        <taxon>Micromonosporales</taxon>
        <taxon>Micromonosporaceae</taxon>
        <taxon>Dactylosporangium</taxon>
    </lineage>
</organism>
<keyword evidence="1" id="KW-0812">Transmembrane</keyword>
<feature type="transmembrane region" description="Helical" evidence="1">
    <location>
        <begin position="21"/>
        <end position="44"/>
    </location>
</feature>
<keyword evidence="3" id="KW-1185">Reference proteome</keyword>
<dbReference type="InterPro" id="IPR052712">
    <property type="entry name" value="Acid_resist_chaperone_HdeD"/>
</dbReference>
<dbReference type="PANTHER" id="PTHR34989">
    <property type="entry name" value="PROTEIN HDED"/>
    <property type="match status" value="1"/>
</dbReference>
<dbReference type="PANTHER" id="PTHR34989:SF1">
    <property type="entry name" value="PROTEIN HDED"/>
    <property type="match status" value="1"/>
</dbReference>
<dbReference type="Pfam" id="PF03729">
    <property type="entry name" value="DUF308"/>
    <property type="match status" value="2"/>
</dbReference>
<dbReference type="EMBL" id="BAAAQD010000002">
    <property type="protein sequence ID" value="GAA1505439.1"/>
    <property type="molecule type" value="Genomic_DNA"/>
</dbReference>
<feature type="transmembrane region" description="Helical" evidence="1">
    <location>
        <begin position="108"/>
        <end position="129"/>
    </location>
</feature>
<dbReference type="InterPro" id="IPR005325">
    <property type="entry name" value="DUF308_memb"/>
</dbReference>
<dbReference type="RefSeq" id="WP_344501384.1">
    <property type="nucleotide sequence ID" value="NZ_BAAAQD010000002.1"/>
</dbReference>
<feature type="transmembrane region" description="Helical" evidence="1">
    <location>
        <begin position="161"/>
        <end position="184"/>
    </location>
</feature>
<keyword evidence="1" id="KW-0472">Membrane</keyword>
<accession>A0ABN1ZVM9</accession>
<dbReference type="Proteomes" id="UP001501470">
    <property type="component" value="Unassembled WGS sequence"/>
</dbReference>
<keyword evidence="1" id="KW-1133">Transmembrane helix</keyword>
<evidence type="ECO:0000313" key="2">
    <source>
        <dbReference type="EMBL" id="GAA1505439.1"/>
    </source>
</evidence>
<comment type="caution">
    <text evidence="2">The sequence shown here is derived from an EMBL/GenBank/DDBJ whole genome shotgun (WGS) entry which is preliminary data.</text>
</comment>
<name>A0ABN1ZVM9_9ACTN</name>
<gene>
    <name evidence="2" type="ORF">GCM10009827_018760</name>
</gene>
<evidence type="ECO:0000256" key="1">
    <source>
        <dbReference type="SAM" id="Phobius"/>
    </source>
</evidence>
<feature type="transmembrane region" description="Helical" evidence="1">
    <location>
        <begin position="50"/>
        <end position="69"/>
    </location>
</feature>
<evidence type="ECO:0000313" key="3">
    <source>
        <dbReference type="Proteomes" id="UP001501470"/>
    </source>
</evidence>
<feature type="transmembrane region" description="Helical" evidence="1">
    <location>
        <begin position="81"/>
        <end position="102"/>
    </location>
</feature>
<protein>
    <submittedName>
        <fullName evidence="2">HdeD family acid-resistance protein</fullName>
    </submittedName>
</protein>